<keyword evidence="7" id="KW-0675">Receptor</keyword>
<feature type="domain" description="G-protein coupled receptors family 1 profile" evidence="10">
    <location>
        <begin position="1"/>
        <end position="259"/>
    </location>
</feature>
<evidence type="ECO:0000256" key="9">
    <source>
        <dbReference type="SAM" id="Phobius"/>
    </source>
</evidence>
<feature type="transmembrane region" description="Helical" evidence="9">
    <location>
        <begin position="204"/>
        <end position="231"/>
    </location>
</feature>
<keyword evidence="4 9" id="KW-1133">Transmembrane helix</keyword>
<feature type="transmembrane region" description="Helical" evidence="9">
    <location>
        <begin position="17"/>
        <end position="40"/>
    </location>
</feature>
<evidence type="ECO:0000256" key="5">
    <source>
        <dbReference type="ARBA" id="ARBA00023040"/>
    </source>
</evidence>
<keyword evidence="5" id="KW-0297">G-protein coupled receptor</keyword>
<dbReference type="PRINTS" id="PR00237">
    <property type="entry name" value="GPCRRHODOPSN"/>
</dbReference>
<dbReference type="PANTHER" id="PTHR24248">
    <property type="entry name" value="ADRENERGIC RECEPTOR-RELATED G-PROTEIN COUPLED RECEPTOR"/>
    <property type="match status" value="1"/>
</dbReference>
<dbReference type="CDD" id="cd00637">
    <property type="entry name" value="7tm_classA_rhodopsin-like"/>
    <property type="match status" value="1"/>
</dbReference>
<dbReference type="AlphaFoldDB" id="A0A8S3RSM7"/>
<dbReference type="GO" id="GO:0005886">
    <property type="term" value="C:plasma membrane"/>
    <property type="evidence" value="ECO:0007669"/>
    <property type="project" value="UniProtKB-SubCell"/>
</dbReference>
<dbReference type="PROSITE" id="PS50262">
    <property type="entry name" value="G_PROTEIN_RECEP_F1_2"/>
    <property type="match status" value="1"/>
</dbReference>
<accession>A0A8S3RSM7</accession>
<keyword evidence="2" id="KW-1003">Cell membrane</keyword>
<gene>
    <name evidence="11" type="ORF">MEDL_23294</name>
</gene>
<keyword evidence="3 9" id="KW-0812">Transmembrane</keyword>
<dbReference type="Proteomes" id="UP000683360">
    <property type="component" value="Unassembled WGS sequence"/>
</dbReference>
<dbReference type="EMBL" id="CAJPWZ010001142">
    <property type="protein sequence ID" value="CAG2209265.1"/>
    <property type="molecule type" value="Genomic_DNA"/>
</dbReference>
<sequence>MVCKPFYFKTVYTKRNAVIMICSCVSVSIVLSLPPLVGWAEYSYIPAQHFCFCNWAKAPSYAFFMIGCCFGIPFTVMSICNILIFRTVRASKIRVAAAKSRSVSNSQHRGSLKSTIGTQASTILPEPSTVSSSHTDKPLLYIANRNHNKRTAVTLVNLSTIDDVKVHVSTVNSNTNRLSVVQSKQQQKIIRHATDKARSDEIRLALALAIVVIMFVVCWLPFCISMLIGIFSPNGASDKFHMWSLLIGYSNSCMNPVIYGALNKKFGEGFRDIFCRFCKR</sequence>
<evidence type="ECO:0000256" key="1">
    <source>
        <dbReference type="ARBA" id="ARBA00004651"/>
    </source>
</evidence>
<dbReference type="GO" id="GO:0004930">
    <property type="term" value="F:G protein-coupled receptor activity"/>
    <property type="evidence" value="ECO:0007669"/>
    <property type="project" value="UniProtKB-KW"/>
</dbReference>
<organism evidence="11 12">
    <name type="scientific">Mytilus edulis</name>
    <name type="common">Blue mussel</name>
    <dbReference type="NCBI Taxonomy" id="6550"/>
    <lineage>
        <taxon>Eukaryota</taxon>
        <taxon>Metazoa</taxon>
        <taxon>Spiralia</taxon>
        <taxon>Lophotrochozoa</taxon>
        <taxon>Mollusca</taxon>
        <taxon>Bivalvia</taxon>
        <taxon>Autobranchia</taxon>
        <taxon>Pteriomorphia</taxon>
        <taxon>Mytilida</taxon>
        <taxon>Mytiloidea</taxon>
        <taxon>Mytilidae</taxon>
        <taxon>Mytilinae</taxon>
        <taxon>Mytilus</taxon>
    </lineage>
</organism>
<evidence type="ECO:0000259" key="10">
    <source>
        <dbReference type="PROSITE" id="PS50262"/>
    </source>
</evidence>
<comment type="subcellular location">
    <subcellularLocation>
        <location evidence="1">Cell membrane</location>
        <topology evidence="1">Multi-pass membrane protein</topology>
    </subcellularLocation>
</comment>
<dbReference type="Pfam" id="PF00001">
    <property type="entry name" value="7tm_1"/>
    <property type="match status" value="1"/>
</dbReference>
<feature type="transmembrane region" description="Helical" evidence="9">
    <location>
        <begin position="60"/>
        <end position="84"/>
    </location>
</feature>
<feature type="transmembrane region" description="Helical" evidence="9">
    <location>
        <begin position="243"/>
        <end position="262"/>
    </location>
</feature>
<evidence type="ECO:0000313" key="11">
    <source>
        <dbReference type="EMBL" id="CAG2209265.1"/>
    </source>
</evidence>
<evidence type="ECO:0000256" key="2">
    <source>
        <dbReference type="ARBA" id="ARBA00022475"/>
    </source>
</evidence>
<proteinExistence type="predicted"/>
<protein>
    <recommendedName>
        <fullName evidence="10">G-protein coupled receptors family 1 profile domain-containing protein</fullName>
    </recommendedName>
</protein>
<dbReference type="InterPro" id="IPR000276">
    <property type="entry name" value="GPCR_Rhodpsn"/>
</dbReference>
<dbReference type="InterPro" id="IPR017452">
    <property type="entry name" value="GPCR_Rhodpsn_7TM"/>
</dbReference>
<reference evidence="11" key="1">
    <citation type="submission" date="2021-03" db="EMBL/GenBank/DDBJ databases">
        <authorList>
            <person name="Bekaert M."/>
        </authorList>
    </citation>
    <scope>NUCLEOTIDE SEQUENCE</scope>
</reference>
<keyword evidence="12" id="KW-1185">Reference proteome</keyword>
<dbReference type="Gene3D" id="1.20.1070.10">
    <property type="entry name" value="Rhodopsin 7-helix transmembrane proteins"/>
    <property type="match status" value="2"/>
</dbReference>
<dbReference type="OrthoDB" id="6376512at2759"/>
<evidence type="ECO:0000256" key="4">
    <source>
        <dbReference type="ARBA" id="ARBA00022989"/>
    </source>
</evidence>
<evidence type="ECO:0000256" key="3">
    <source>
        <dbReference type="ARBA" id="ARBA00022692"/>
    </source>
</evidence>
<dbReference type="SUPFAM" id="SSF81321">
    <property type="entry name" value="Family A G protein-coupled receptor-like"/>
    <property type="match status" value="1"/>
</dbReference>
<comment type="caution">
    <text evidence="11">The sequence shown here is derived from an EMBL/GenBank/DDBJ whole genome shotgun (WGS) entry which is preliminary data.</text>
</comment>
<evidence type="ECO:0000256" key="7">
    <source>
        <dbReference type="ARBA" id="ARBA00023170"/>
    </source>
</evidence>
<evidence type="ECO:0000256" key="8">
    <source>
        <dbReference type="ARBA" id="ARBA00023224"/>
    </source>
</evidence>
<name>A0A8S3RSM7_MYTED</name>
<evidence type="ECO:0000256" key="6">
    <source>
        <dbReference type="ARBA" id="ARBA00023136"/>
    </source>
</evidence>
<keyword evidence="8" id="KW-0807">Transducer</keyword>
<evidence type="ECO:0000313" key="12">
    <source>
        <dbReference type="Proteomes" id="UP000683360"/>
    </source>
</evidence>
<keyword evidence="6 9" id="KW-0472">Membrane</keyword>
<dbReference type="PANTHER" id="PTHR24248:SF144">
    <property type="entry name" value="G-PROTEIN COUPLED RECEPTORS FAMILY 1 PROFILE DOMAIN-CONTAINING PROTEIN"/>
    <property type="match status" value="1"/>
</dbReference>